<accession>A0ABD2LWS5</accession>
<keyword evidence="3" id="KW-1185">Reference proteome</keyword>
<feature type="region of interest" description="Disordered" evidence="1">
    <location>
        <begin position="292"/>
        <end position="315"/>
    </location>
</feature>
<evidence type="ECO:0008006" key="4">
    <source>
        <dbReference type="Google" id="ProtNLM"/>
    </source>
</evidence>
<comment type="caution">
    <text evidence="2">The sequence shown here is derived from an EMBL/GenBank/DDBJ whole genome shotgun (WGS) entry which is preliminary data.</text>
</comment>
<organism evidence="2 3">
    <name type="scientific">Heterodera trifolii</name>
    <dbReference type="NCBI Taxonomy" id="157864"/>
    <lineage>
        <taxon>Eukaryota</taxon>
        <taxon>Metazoa</taxon>
        <taxon>Ecdysozoa</taxon>
        <taxon>Nematoda</taxon>
        <taxon>Chromadorea</taxon>
        <taxon>Rhabditida</taxon>
        <taxon>Tylenchina</taxon>
        <taxon>Tylenchomorpha</taxon>
        <taxon>Tylenchoidea</taxon>
        <taxon>Heteroderidae</taxon>
        <taxon>Heteroderinae</taxon>
        <taxon>Heterodera</taxon>
    </lineage>
</organism>
<evidence type="ECO:0000313" key="2">
    <source>
        <dbReference type="EMBL" id="KAL3119708.1"/>
    </source>
</evidence>
<dbReference type="AlphaFoldDB" id="A0ABD2LWS5"/>
<evidence type="ECO:0000256" key="1">
    <source>
        <dbReference type="SAM" id="MobiDB-lite"/>
    </source>
</evidence>
<reference evidence="2 3" key="1">
    <citation type="submission" date="2024-10" db="EMBL/GenBank/DDBJ databases">
        <authorList>
            <person name="Kim D."/>
        </authorList>
    </citation>
    <scope>NUCLEOTIDE SEQUENCE [LARGE SCALE GENOMIC DNA]</scope>
    <source>
        <strain evidence="2">BH-2024</strain>
    </source>
</reference>
<dbReference type="EMBL" id="JBICBT010000235">
    <property type="protein sequence ID" value="KAL3119708.1"/>
    <property type="molecule type" value="Genomic_DNA"/>
</dbReference>
<name>A0ABD2LWS5_9BILA</name>
<gene>
    <name evidence="2" type="ORF">niasHT_005966</name>
</gene>
<dbReference type="Proteomes" id="UP001620626">
    <property type="component" value="Unassembled WGS sequence"/>
</dbReference>
<sequence>MLIFTLQFFTLTCYAKKEEVEKLLNFMCRGLNDEFDYRKSENWRKIGQLDYSVVPKEKFADFMDWQIRYASIEHYLDYCKYLKNCNEDGFFCEILYENNEQISLQQIAIQPRFFYAKHSIWPINEVMKEIVRTQKQFFVTTVKKSLKICEKCNKIIPLYNIHFENKENCVKALAWAKLLKNNADQSALSVLRKIKTNLLSNADGKNMKLIIDMPILLAIPKNDTTKQLYNNFEYMTEQDQYDEKHLLEKGVDELQFQFMLYDNKMARGNASGVGSVIVFDICDCPLSAEQRNDNEAASSKVAETVTITNDDDDDD</sequence>
<proteinExistence type="predicted"/>
<protein>
    <recommendedName>
        <fullName evidence="4">Effector protein</fullName>
    </recommendedName>
</protein>
<evidence type="ECO:0000313" key="3">
    <source>
        <dbReference type="Proteomes" id="UP001620626"/>
    </source>
</evidence>